<evidence type="ECO:0000256" key="1">
    <source>
        <dbReference type="ARBA" id="ARBA00022553"/>
    </source>
</evidence>
<evidence type="ECO:0000313" key="8">
    <source>
        <dbReference type="EMBL" id="SDZ72688.1"/>
    </source>
</evidence>
<accession>A0A1H3VER6</accession>
<dbReference type="InterPro" id="IPR026263">
    <property type="entry name" value="Alkaline_phosphatase_prok"/>
</dbReference>
<dbReference type="Gene3D" id="3.40.720.10">
    <property type="entry name" value="Alkaline Phosphatase, subunit A"/>
    <property type="match status" value="1"/>
</dbReference>
<feature type="binding site" evidence="6">
    <location>
        <position position="95"/>
    </location>
    <ligand>
        <name>substrate</name>
    </ligand>
</feature>
<reference evidence="8 9" key="1">
    <citation type="submission" date="2016-10" db="EMBL/GenBank/DDBJ databases">
        <authorList>
            <person name="de Groot N.N."/>
        </authorList>
    </citation>
    <scope>NUCLEOTIDE SEQUENCE [LARGE SCALE GENOMIC DNA]</scope>
    <source>
        <strain evidence="8 9">DSM 23581</strain>
    </source>
</reference>
<dbReference type="PIRSF" id="PIRSF031924">
    <property type="entry name" value="Pi-irrepressible_AP"/>
    <property type="match status" value="1"/>
</dbReference>
<keyword evidence="3 7" id="KW-0732">Signal</keyword>
<dbReference type="EMBL" id="FNQF01000001">
    <property type="protein sequence ID" value="SDZ72688.1"/>
    <property type="molecule type" value="Genomic_DNA"/>
</dbReference>
<evidence type="ECO:0000256" key="4">
    <source>
        <dbReference type="PIRNR" id="PIRNR031924"/>
    </source>
</evidence>
<dbReference type="InterPro" id="IPR017850">
    <property type="entry name" value="Alkaline_phosphatase_core_sf"/>
</dbReference>
<dbReference type="PANTHER" id="PTHR10151:SF120">
    <property type="entry name" value="BIS(5'-ADENOSYL)-TRIPHOSPHATASE"/>
    <property type="match status" value="1"/>
</dbReference>
<organism evidence="8 9">
    <name type="scientific">Psychroflexus halocasei</name>
    <dbReference type="NCBI Taxonomy" id="908615"/>
    <lineage>
        <taxon>Bacteria</taxon>
        <taxon>Pseudomonadati</taxon>
        <taxon>Bacteroidota</taxon>
        <taxon>Flavobacteriia</taxon>
        <taxon>Flavobacteriales</taxon>
        <taxon>Flavobacteriaceae</taxon>
        <taxon>Psychroflexus</taxon>
    </lineage>
</organism>
<dbReference type="InterPro" id="IPR002591">
    <property type="entry name" value="Phosphodiest/P_Trfase"/>
</dbReference>
<keyword evidence="2 4" id="KW-0479">Metal-binding</keyword>
<protein>
    <submittedName>
        <fullName evidence="8">Predicted pyrophosphatase or phosphodiesterase, AlkP superfamily</fullName>
    </submittedName>
</protein>
<keyword evidence="9" id="KW-1185">Reference proteome</keyword>
<evidence type="ECO:0000256" key="7">
    <source>
        <dbReference type="SAM" id="SignalP"/>
    </source>
</evidence>
<proteinExistence type="predicted"/>
<dbReference type="PANTHER" id="PTHR10151">
    <property type="entry name" value="ECTONUCLEOTIDE PYROPHOSPHATASE/PHOSPHODIESTERASE"/>
    <property type="match status" value="1"/>
</dbReference>
<keyword evidence="1 5" id="KW-0597">Phosphoprotein</keyword>
<dbReference type="AlphaFoldDB" id="A0A1H3VER6"/>
<evidence type="ECO:0000256" key="2">
    <source>
        <dbReference type="ARBA" id="ARBA00022723"/>
    </source>
</evidence>
<dbReference type="GO" id="GO:0004035">
    <property type="term" value="F:alkaline phosphatase activity"/>
    <property type="evidence" value="ECO:0007669"/>
    <property type="project" value="InterPro"/>
</dbReference>
<dbReference type="SUPFAM" id="SSF53649">
    <property type="entry name" value="Alkaline phosphatase-like"/>
    <property type="match status" value="1"/>
</dbReference>
<sequence>MRKILLLGMLFIAGLNLHAQNQKPKLVVGVVVDQMRFDYLNKFENHYSDDGFKRLKSGGFEMKNLHFDYVPTYTAPGHTSVFTGTSPMMHGIISNSWFNKTNGEYVYCASDDSVNPLGTKDKAGKMSPHRLLTTTFADQNRLHTQFRGKTIGVSIKDRGAILPAGHTANAAYWFHGKDEGHFISSDFYFDELPEWVQEFNKSKIAKSYLKEWKTLKPIESYTESGSDENNYENGFKGKKKATFPYDLKKLSKKNGGYDILKATAYGNSLLLDFAKAAINHEKLGQGEFTDVLTLSFSSTDYVGHNFGVNSKEIQDTYVRLDLEIADLLNYLDKKVGEGNYTLFLTADHGAVHVPQFLKDEKIPAGYFDTKQFRKDVKSFVEENLDLDASVIRNISNNQIFLDYDQFKTYTDFVEVQNELKHFLIQYDQIDKVFTRENIENNDMSYSAAELIKRGFNQKRSGDVIYALNPSVISYSRKGSTHGSSLNYDTQAPFLIYGAGIKQGQSFRKAYITDIAPTISALLGTAMPNGATGHVIIEALK</sequence>
<evidence type="ECO:0000256" key="6">
    <source>
        <dbReference type="PIRSR" id="PIRSR031924-51"/>
    </source>
</evidence>
<evidence type="ECO:0000256" key="5">
    <source>
        <dbReference type="PIRSR" id="PIRSR031924-50"/>
    </source>
</evidence>
<feature type="chain" id="PRO_5011673689" evidence="7">
    <location>
        <begin position="20"/>
        <end position="540"/>
    </location>
</feature>
<dbReference type="NCBIfam" id="NF042991">
    <property type="entry name" value="alk_phos_PafA"/>
    <property type="match status" value="1"/>
</dbReference>
<dbReference type="Pfam" id="PF01663">
    <property type="entry name" value="Phosphodiest"/>
    <property type="match status" value="1"/>
</dbReference>
<dbReference type="Proteomes" id="UP000198820">
    <property type="component" value="Unassembled WGS sequence"/>
</dbReference>
<dbReference type="Gene3D" id="3.30.1360.150">
    <property type="match status" value="1"/>
</dbReference>
<evidence type="ECO:0000313" key="9">
    <source>
        <dbReference type="Proteomes" id="UP000198820"/>
    </source>
</evidence>
<dbReference type="STRING" id="908615.SAMN05421540_1015"/>
<feature type="signal peptide" evidence="7">
    <location>
        <begin position="1"/>
        <end position="19"/>
    </location>
</feature>
<dbReference type="GO" id="GO:0046872">
    <property type="term" value="F:metal ion binding"/>
    <property type="evidence" value="ECO:0007669"/>
    <property type="project" value="UniProtKB-KW"/>
</dbReference>
<feature type="active site" description="Phosphothreonine intermediate" evidence="5">
    <location>
        <position position="74"/>
    </location>
</feature>
<gene>
    <name evidence="8" type="ORF">SAMN05421540_1015</name>
</gene>
<dbReference type="RefSeq" id="WP_093237624.1">
    <property type="nucleotide sequence ID" value="NZ_FNQF01000001.1"/>
</dbReference>
<evidence type="ECO:0000256" key="3">
    <source>
        <dbReference type="ARBA" id="ARBA00022729"/>
    </source>
</evidence>
<dbReference type="CDD" id="cd16016">
    <property type="entry name" value="AP-SPAP"/>
    <property type="match status" value="1"/>
</dbReference>
<feature type="binding site" evidence="6">
    <location>
        <begin position="156"/>
        <end position="158"/>
    </location>
    <ligand>
        <name>substrate</name>
    </ligand>
</feature>
<name>A0A1H3VER6_9FLAO</name>